<dbReference type="OrthoDB" id="6194521at2"/>
<keyword evidence="3" id="KW-1185">Reference proteome</keyword>
<name>A0A501PGW7_9PROT</name>
<dbReference type="Proteomes" id="UP000319148">
    <property type="component" value="Unassembled WGS sequence"/>
</dbReference>
<proteinExistence type="predicted"/>
<dbReference type="NCBIfam" id="NF001664">
    <property type="entry name" value="PRK00431.1-6"/>
    <property type="match status" value="1"/>
</dbReference>
<dbReference type="Gene3D" id="3.40.220.10">
    <property type="entry name" value="Leucine Aminopeptidase, subunit E, domain 1"/>
    <property type="match status" value="1"/>
</dbReference>
<dbReference type="RefSeq" id="WP_139941108.1">
    <property type="nucleotide sequence ID" value="NZ_JBHSYP010000006.1"/>
</dbReference>
<dbReference type="CDD" id="cd02908">
    <property type="entry name" value="Macro_OAADPr_deacetylase"/>
    <property type="match status" value="1"/>
</dbReference>
<evidence type="ECO:0000313" key="3">
    <source>
        <dbReference type="Proteomes" id="UP000319148"/>
    </source>
</evidence>
<dbReference type="PROSITE" id="PS51154">
    <property type="entry name" value="MACRO"/>
    <property type="match status" value="1"/>
</dbReference>
<dbReference type="PANTHER" id="PTHR11106">
    <property type="entry name" value="GANGLIOSIDE INDUCED DIFFERENTIATION ASSOCIATED PROTEIN 2-RELATED"/>
    <property type="match status" value="1"/>
</dbReference>
<sequence>MELSVLRGDITALDVDAIVNAANSRLMPGGGVCGAIFHGAGPKLIDACQQIGHCATGEAVITPGFNLPANYILHTVGPVWRGGGENEEELLASCYRSCLDLAAENDITSIAFPAISTGIFGFPSARAAEIAVATVRDWAITHPAGPQQVIFCCFDTGTEELYRDQLAGS</sequence>
<feature type="domain" description="Macro" evidence="1">
    <location>
        <begin position="1"/>
        <end position="169"/>
    </location>
</feature>
<evidence type="ECO:0000313" key="2">
    <source>
        <dbReference type="EMBL" id="TPD59445.1"/>
    </source>
</evidence>
<dbReference type="SUPFAM" id="SSF52949">
    <property type="entry name" value="Macro domain-like"/>
    <property type="match status" value="1"/>
</dbReference>
<protein>
    <submittedName>
        <fullName evidence="2">O-acetyl-ADP-ribose deacetylase</fullName>
    </submittedName>
</protein>
<reference evidence="3" key="1">
    <citation type="submission" date="2019-06" db="EMBL/GenBank/DDBJ databases">
        <title>The complete genome of Emcibacter congregatus ZYLT.</title>
        <authorList>
            <person name="Zhao Z."/>
        </authorList>
    </citation>
    <scope>NUCLEOTIDE SEQUENCE [LARGE SCALE GENOMIC DNA]</scope>
    <source>
        <strain evidence="3">MCCC 1A06723</strain>
    </source>
</reference>
<evidence type="ECO:0000259" key="1">
    <source>
        <dbReference type="PROSITE" id="PS51154"/>
    </source>
</evidence>
<dbReference type="SMART" id="SM00506">
    <property type="entry name" value="A1pp"/>
    <property type="match status" value="1"/>
</dbReference>
<comment type="caution">
    <text evidence="2">The sequence shown here is derived from an EMBL/GenBank/DDBJ whole genome shotgun (WGS) entry which is preliminary data.</text>
</comment>
<accession>A0A501PGW7</accession>
<dbReference type="Pfam" id="PF01661">
    <property type="entry name" value="Macro"/>
    <property type="match status" value="1"/>
</dbReference>
<dbReference type="InterPro" id="IPR002589">
    <property type="entry name" value="Macro_dom"/>
</dbReference>
<organism evidence="2 3">
    <name type="scientific">Emcibacter nanhaiensis</name>
    <dbReference type="NCBI Taxonomy" id="1505037"/>
    <lineage>
        <taxon>Bacteria</taxon>
        <taxon>Pseudomonadati</taxon>
        <taxon>Pseudomonadota</taxon>
        <taxon>Alphaproteobacteria</taxon>
        <taxon>Emcibacterales</taxon>
        <taxon>Emcibacteraceae</taxon>
        <taxon>Emcibacter</taxon>
    </lineage>
</organism>
<dbReference type="AlphaFoldDB" id="A0A501PGW7"/>
<dbReference type="InterPro" id="IPR043472">
    <property type="entry name" value="Macro_dom-like"/>
</dbReference>
<gene>
    <name evidence="2" type="ORF">FIV46_11680</name>
</gene>
<dbReference type="EMBL" id="VFIY01000014">
    <property type="protein sequence ID" value="TPD59445.1"/>
    <property type="molecule type" value="Genomic_DNA"/>
</dbReference>
<dbReference type="PANTHER" id="PTHR11106:SF27">
    <property type="entry name" value="MACRO DOMAIN-CONTAINING PROTEIN"/>
    <property type="match status" value="1"/>
</dbReference>